<protein>
    <submittedName>
        <fullName evidence="2">Uncharacterized protein</fullName>
    </submittedName>
</protein>
<dbReference type="STRING" id="47879.AXG94_06795"/>
<gene>
    <name evidence="2" type="ORF">ALQ77_01325</name>
</gene>
<keyword evidence="3" id="KW-1185">Reference proteome</keyword>
<evidence type="ECO:0000256" key="1">
    <source>
        <dbReference type="SAM" id="MobiDB-lite"/>
    </source>
</evidence>
<organism evidence="2 3">
    <name type="scientific">Pseudomonas corrugata</name>
    <dbReference type="NCBI Taxonomy" id="47879"/>
    <lineage>
        <taxon>Bacteria</taxon>
        <taxon>Pseudomonadati</taxon>
        <taxon>Pseudomonadota</taxon>
        <taxon>Gammaproteobacteria</taxon>
        <taxon>Pseudomonadales</taxon>
        <taxon>Pseudomonadaceae</taxon>
        <taxon>Pseudomonas</taxon>
    </lineage>
</organism>
<dbReference type="EMBL" id="RBOJ01000025">
    <property type="protein sequence ID" value="RMM53934.1"/>
    <property type="molecule type" value="Genomic_DNA"/>
</dbReference>
<reference evidence="2 3" key="1">
    <citation type="submission" date="2018-08" db="EMBL/GenBank/DDBJ databases">
        <title>Recombination of ecologically and evolutionarily significant loci maintains genetic cohesion in the Pseudomonas syringae species complex.</title>
        <authorList>
            <person name="Dillon M."/>
            <person name="Thakur S."/>
            <person name="Almeida R.N.D."/>
            <person name="Weir B.S."/>
            <person name="Guttman D.S."/>
        </authorList>
    </citation>
    <scope>NUCLEOTIDE SEQUENCE [LARGE SCALE GENOMIC DNA]</scope>
    <source>
        <strain evidence="2 3">NCPPB2445</strain>
    </source>
</reference>
<evidence type="ECO:0000313" key="3">
    <source>
        <dbReference type="Proteomes" id="UP000270661"/>
    </source>
</evidence>
<dbReference type="OrthoDB" id="6955394at2"/>
<feature type="region of interest" description="Disordered" evidence="1">
    <location>
        <begin position="1"/>
        <end position="99"/>
    </location>
</feature>
<feature type="compositionally biased region" description="Acidic residues" evidence="1">
    <location>
        <begin position="66"/>
        <end position="91"/>
    </location>
</feature>
<feature type="compositionally biased region" description="Basic and acidic residues" evidence="1">
    <location>
        <begin position="1"/>
        <end position="12"/>
    </location>
</feature>
<name>A0A3M3EWX8_9PSED</name>
<sequence>MTPETEGKEEKGSSGLPSLNDPGNEDPGSLMDDALVPLIETEDETPEYPLPSPTNSLDRDQRPPDDDSGAEPLSSEDDDVEASPDDPDIAGDDASSKPS</sequence>
<comment type="caution">
    <text evidence="2">The sequence shown here is derived from an EMBL/GenBank/DDBJ whole genome shotgun (WGS) entry which is preliminary data.</text>
</comment>
<proteinExistence type="predicted"/>
<accession>A0A3M3EWX8</accession>
<dbReference type="Proteomes" id="UP000270661">
    <property type="component" value="Unassembled WGS sequence"/>
</dbReference>
<dbReference type="AlphaFoldDB" id="A0A3M3EWX8"/>
<evidence type="ECO:0000313" key="2">
    <source>
        <dbReference type="EMBL" id="RMM53934.1"/>
    </source>
</evidence>